<comment type="catalytic activity">
    <reaction evidence="1">
        <text>2-phosphoglycolate + H2O = glycolate + phosphate</text>
        <dbReference type="Rhea" id="RHEA:14369"/>
        <dbReference type="ChEBI" id="CHEBI:15377"/>
        <dbReference type="ChEBI" id="CHEBI:29805"/>
        <dbReference type="ChEBI" id="CHEBI:43474"/>
        <dbReference type="ChEBI" id="CHEBI:58033"/>
        <dbReference type="EC" id="3.1.3.18"/>
    </reaction>
</comment>
<gene>
    <name evidence="6" type="primary">cbbZP</name>
    <name evidence="6" type="ORF">LMG28614_06615</name>
</gene>
<dbReference type="InterPro" id="IPR006439">
    <property type="entry name" value="HAD-SF_hydro_IA"/>
</dbReference>
<comment type="similarity">
    <text evidence="3">Belongs to the HAD-like hydrolase superfamily. CbbY/CbbZ/Gph/YieH family.</text>
</comment>
<dbReference type="PANTHER" id="PTHR43434">
    <property type="entry name" value="PHOSPHOGLYCOLATE PHOSPHATASE"/>
    <property type="match status" value="1"/>
</dbReference>
<keyword evidence="7" id="KW-1185">Reference proteome</keyword>
<name>A0A6S7D5N7_9BURK</name>
<dbReference type="NCBIfam" id="TIGR01509">
    <property type="entry name" value="HAD-SF-IA-v3"/>
    <property type="match status" value="1"/>
</dbReference>
<reference evidence="6 7" key="1">
    <citation type="submission" date="2020-04" db="EMBL/GenBank/DDBJ databases">
        <authorList>
            <person name="De Canck E."/>
        </authorList>
    </citation>
    <scope>NUCLEOTIDE SEQUENCE [LARGE SCALE GENOMIC DNA]</scope>
    <source>
        <strain evidence="6 7">LMG 28614</strain>
    </source>
</reference>
<dbReference type="Proteomes" id="UP000494365">
    <property type="component" value="Unassembled WGS sequence"/>
</dbReference>
<evidence type="ECO:0000313" key="6">
    <source>
        <dbReference type="EMBL" id="CAB3807494.1"/>
    </source>
</evidence>
<evidence type="ECO:0000256" key="3">
    <source>
        <dbReference type="ARBA" id="ARBA00006171"/>
    </source>
</evidence>
<dbReference type="AlphaFoldDB" id="A0A6S7D5N7"/>
<evidence type="ECO:0000313" key="7">
    <source>
        <dbReference type="Proteomes" id="UP000494365"/>
    </source>
</evidence>
<comment type="pathway">
    <text evidence="2">Organic acid metabolism; glycolate biosynthesis; glycolate from 2-phosphoglycolate: step 1/1.</text>
</comment>
<dbReference type="EMBL" id="CADIKK010000051">
    <property type="protein sequence ID" value="CAB3807494.1"/>
    <property type="molecule type" value="Genomic_DNA"/>
</dbReference>
<dbReference type="NCBIfam" id="TIGR01549">
    <property type="entry name" value="HAD-SF-IA-v1"/>
    <property type="match status" value="1"/>
</dbReference>
<dbReference type="InterPro" id="IPR050155">
    <property type="entry name" value="HAD-like_hydrolase_sf"/>
</dbReference>
<dbReference type="GO" id="GO:0005829">
    <property type="term" value="C:cytosol"/>
    <property type="evidence" value="ECO:0007669"/>
    <property type="project" value="TreeGrafter"/>
</dbReference>
<dbReference type="InterPro" id="IPR041492">
    <property type="entry name" value="HAD_2"/>
</dbReference>
<dbReference type="InterPro" id="IPR036412">
    <property type="entry name" value="HAD-like_sf"/>
</dbReference>
<dbReference type="PANTHER" id="PTHR43434:SF1">
    <property type="entry name" value="PHOSPHOGLYCOLATE PHOSPHATASE"/>
    <property type="match status" value="1"/>
</dbReference>
<dbReference type="InterPro" id="IPR023214">
    <property type="entry name" value="HAD_sf"/>
</dbReference>
<evidence type="ECO:0000256" key="4">
    <source>
        <dbReference type="ARBA" id="ARBA00013078"/>
    </source>
</evidence>
<feature type="region of interest" description="Disordered" evidence="5">
    <location>
        <begin position="171"/>
        <end position="193"/>
    </location>
</feature>
<dbReference type="Gene3D" id="3.40.50.1000">
    <property type="entry name" value="HAD superfamily/HAD-like"/>
    <property type="match status" value="1"/>
</dbReference>
<keyword evidence="6" id="KW-0378">Hydrolase</keyword>
<protein>
    <recommendedName>
        <fullName evidence="4">phosphoglycolate phosphatase</fullName>
        <ecNumber evidence="4">3.1.3.18</ecNumber>
    </recommendedName>
</protein>
<evidence type="ECO:0000256" key="5">
    <source>
        <dbReference type="SAM" id="MobiDB-lite"/>
    </source>
</evidence>
<dbReference type="GO" id="GO:0008967">
    <property type="term" value="F:phosphoglycolate phosphatase activity"/>
    <property type="evidence" value="ECO:0007669"/>
    <property type="project" value="UniProtKB-EC"/>
</dbReference>
<dbReference type="RefSeq" id="WP_175153509.1">
    <property type="nucleotide sequence ID" value="NZ_CADIKK010000051.1"/>
</dbReference>
<sequence>MQIMTRILPVDAVLFDFEGSFLHKPPDIGDVFDRALSGLRPGVEAALDSLRQMGMKLGIVTDKEMRFVTPLLRQSGLSAWIDIIVHGDTLAQRKPDPAPLLHACDALAVEPAHALHVGDSLIDAMAAQAAGMAMIRVSHGRGADQPVPELPCLQVIDDLCDLPELIGGPSPWRRPKGALSAVQQPDEQGGRWI</sequence>
<proteinExistence type="inferred from homology"/>
<accession>A0A6S7D5N7</accession>
<organism evidence="6 7">
    <name type="scientific">Paraburkholderia ultramafica</name>
    <dbReference type="NCBI Taxonomy" id="1544867"/>
    <lineage>
        <taxon>Bacteria</taxon>
        <taxon>Pseudomonadati</taxon>
        <taxon>Pseudomonadota</taxon>
        <taxon>Betaproteobacteria</taxon>
        <taxon>Burkholderiales</taxon>
        <taxon>Burkholderiaceae</taxon>
        <taxon>Paraburkholderia</taxon>
    </lineage>
</organism>
<dbReference type="GO" id="GO:0006281">
    <property type="term" value="P:DNA repair"/>
    <property type="evidence" value="ECO:0007669"/>
    <property type="project" value="TreeGrafter"/>
</dbReference>
<dbReference type="SUPFAM" id="SSF56784">
    <property type="entry name" value="HAD-like"/>
    <property type="match status" value="1"/>
</dbReference>
<evidence type="ECO:0000256" key="1">
    <source>
        <dbReference type="ARBA" id="ARBA00000830"/>
    </source>
</evidence>
<dbReference type="EC" id="3.1.3.18" evidence="4"/>
<dbReference type="Pfam" id="PF13419">
    <property type="entry name" value="HAD_2"/>
    <property type="match status" value="1"/>
</dbReference>
<evidence type="ECO:0000256" key="2">
    <source>
        <dbReference type="ARBA" id="ARBA00004818"/>
    </source>
</evidence>